<reference evidence="1" key="1">
    <citation type="submission" date="2020-07" db="EMBL/GenBank/DDBJ databases">
        <title>Multicomponent nature underlies the extraordinary mechanical properties of spider dragline silk.</title>
        <authorList>
            <person name="Kono N."/>
            <person name="Nakamura H."/>
            <person name="Mori M."/>
            <person name="Yoshida Y."/>
            <person name="Ohtoshi R."/>
            <person name="Malay A.D."/>
            <person name="Moran D.A.P."/>
            <person name="Tomita M."/>
            <person name="Numata K."/>
            <person name="Arakawa K."/>
        </authorList>
    </citation>
    <scope>NUCLEOTIDE SEQUENCE</scope>
</reference>
<dbReference type="AlphaFoldDB" id="A0A8X6FMI1"/>
<sequence length="67" mass="7758">MIKFIDTELHEQTVGGATLPEERMHTLYRLQGNRKVTDSWLAYHEFEPITTEDPPCRGTMHVKSVKS</sequence>
<keyword evidence="2" id="KW-1185">Reference proteome</keyword>
<dbReference type="Proteomes" id="UP000887116">
    <property type="component" value="Unassembled WGS sequence"/>
</dbReference>
<evidence type="ECO:0000313" key="2">
    <source>
        <dbReference type="Proteomes" id="UP000887116"/>
    </source>
</evidence>
<name>A0A8X6FMI1_TRICU</name>
<protein>
    <submittedName>
        <fullName evidence="1">Uncharacterized protein</fullName>
    </submittedName>
</protein>
<organism evidence="1 2">
    <name type="scientific">Trichonephila clavata</name>
    <name type="common">Joro spider</name>
    <name type="synonym">Nephila clavata</name>
    <dbReference type="NCBI Taxonomy" id="2740835"/>
    <lineage>
        <taxon>Eukaryota</taxon>
        <taxon>Metazoa</taxon>
        <taxon>Ecdysozoa</taxon>
        <taxon>Arthropoda</taxon>
        <taxon>Chelicerata</taxon>
        <taxon>Arachnida</taxon>
        <taxon>Araneae</taxon>
        <taxon>Araneomorphae</taxon>
        <taxon>Entelegynae</taxon>
        <taxon>Araneoidea</taxon>
        <taxon>Nephilidae</taxon>
        <taxon>Trichonephila</taxon>
    </lineage>
</organism>
<evidence type="ECO:0000313" key="1">
    <source>
        <dbReference type="EMBL" id="GFQ84745.1"/>
    </source>
</evidence>
<accession>A0A8X6FMI1</accession>
<proteinExistence type="predicted"/>
<dbReference type="EMBL" id="BMAO01002969">
    <property type="protein sequence ID" value="GFQ84745.1"/>
    <property type="molecule type" value="Genomic_DNA"/>
</dbReference>
<gene>
    <name evidence="1" type="ORF">TNCT_88331</name>
</gene>
<comment type="caution">
    <text evidence="1">The sequence shown here is derived from an EMBL/GenBank/DDBJ whole genome shotgun (WGS) entry which is preliminary data.</text>
</comment>